<reference evidence="2" key="3">
    <citation type="submission" date="2025-09" db="UniProtKB">
        <authorList>
            <consortium name="Ensembl"/>
        </authorList>
    </citation>
    <scope>IDENTIFICATION</scope>
</reference>
<feature type="signal peptide" evidence="1">
    <location>
        <begin position="1"/>
        <end position="18"/>
    </location>
</feature>
<dbReference type="Ensembl" id="ENSTRUT00000059330.1">
    <property type="protein sequence ID" value="ENSTRUP00000074078.1"/>
    <property type="gene ID" value="ENSTRUG00000026710.1"/>
</dbReference>
<accession>A0A674NLX4</accession>
<reference evidence="2 3" key="1">
    <citation type="journal article" date="2011" name="Genome Biol. Evol.">
        <title>Integration of the genetic map and genome assembly of fugu facilitates insights into distinct features of genome evolution in teleosts and mammals.</title>
        <authorList>
            <person name="Kai W."/>
            <person name="Kikuchi K."/>
            <person name="Tohari S."/>
            <person name="Chew A.K."/>
            <person name="Tay A."/>
            <person name="Fujiwara A."/>
            <person name="Hosoya S."/>
            <person name="Suetake H."/>
            <person name="Naruse K."/>
            <person name="Brenner S."/>
            <person name="Suzuki Y."/>
            <person name="Venkatesh B."/>
        </authorList>
    </citation>
    <scope>NUCLEOTIDE SEQUENCE [LARGE SCALE GENOMIC DNA]</scope>
</reference>
<keyword evidence="3" id="KW-1185">Reference proteome</keyword>
<evidence type="ECO:0000313" key="2">
    <source>
        <dbReference type="Ensembl" id="ENSTRUP00000074078.1"/>
    </source>
</evidence>
<protein>
    <submittedName>
        <fullName evidence="2">Uncharacterized protein</fullName>
    </submittedName>
</protein>
<organism evidence="2 3">
    <name type="scientific">Takifugu rubripes</name>
    <name type="common">Japanese pufferfish</name>
    <name type="synonym">Fugu rubripes</name>
    <dbReference type="NCBI Taxonomy" id="31033"/>
    <lineage>
        <taxon>Eukaryota</taxon>
        <taxon>Metazoa</taxon>
        <taxon>Chordata</taxon>
        <taxon>Craniata</taxon>
        <taxon>Vertebrata</taxon>
        <taxon>Euteleostomi</taxon>
        <taxon>Actinopterygii</taxon>
        <taxon>Neopterygii</taxon>
        <taxon>Teleostei</taxon>
        <taxon>Neoteleostei</taxon>
        <taxon>Acanthomorphata</taxon>
        <taxon>Eupercaria</taxon>
        <taxon>Tetraodontiformes</taxon>
        <taxon>Tetradontoidea</taxon>
        <taxon>Tetraodontidae</taxon>
        <taxon>Takifugu</taxon>
    </lineage>
</organism>
<proteinExistence type="predicted"/>
<dbReference type="Proteomes" id="UP000005226">
    <property type="component" value="Chromosome 13"/>
</dbReference>
<reference evidence="2" key="2">
    <citation type="submission" date="2025-08" db="UniProtKB">
        <authorList>
            <consortium name="Ensembl"/>
        </authorList>
    </citation>
    <scope>IDENTIFICATION</scope>
</reference>
<dbReference type="AlphaFoldDB" id="A0A674NLX4"/>
<sequence>ANISLIWFCIIYIVATNAETSRQIFLPCSAAAAVGLRLLFLCSSLCMQCGRGGIIFPPGDNKAKPARLYTQAEMIKKHLYISLQYHPSDNHVHCYAHQLGNGICVAFLTWCVQRGCRLYWESTLSWCFLTLLAINYHRK</sequence>
<name>A0A674NLX4_TAKRU</name>
<evidence type="ECO:0000313" key="3">
    <source>
        <dbReference type="Proteomes" id="UP000005226"/>
    </source>
</evidence>
<dbReference type="InParanoid" id="A0A674NLX4"/>
<feature type="chain" id="PRO_5025601542" evidence="1">
    <location>
        <begin position="19"/>
        <end position="139"/>
    </location>
</feature>
<keyword evidence="1" id="KW-0732">Signal</keyword>
<evidence type="ECO:0000256" key="1">
    <source>
        <dbReference type="SAM" id="SignalP"/>
    </source>
</evidence>